<evidence type="ECO:0000256" key="2">
    <source>
        <dbReference type="SAM" id="Phobius"/>
    </source>
</evidence>
<dbReference type="AlphaFoldDB" id="A0A365U6H8"/>
<feature type="transmembrane region" description="Helical" evidence="2">
    <location>
        <begin position="101"/>
        <end position="119"/>
    </location>
</feature>
<organism evidence="3 4">
    <name type="scientific">Rhodosalinus halophilus</name>
    <dbReference type="NCBI Taxonomy" id="2259333"/>
    <lineage>
        <taxon>Bacteria</taxon>
        <taxon>Pseudomonadati</taxon>
        <taxon>Pseudomonadota</taxon>
        <taxon>Alphaproteobacteria</taxon>
        <taxon>Rhodobacterales</taxon>
        <taxon>Paracoccaceae</taxon>
        <taxon>Rhodosalinus</taxon>
    </lineage>
</organism>
<evidence type="ECO:0008006" key="5">
    <source>
        <dbReference type="Google" id="ProtNLM"/>
    </source>
</evidence>
<feature type="transmembrane region" description="Helical" evidence="2">
    <location>
        <begin position="62"/>
        <end position="81"/>
    </location>
</feature>
<dbReference type="EMBL" id="QNTQ01000013">
    <property type="protein sequence ID" value="RBI84060.1"/>
    <property type="molecule type" value="Genomic_DNA"/>
</dbReference>
<proteinExistence type="predicted"/>
<sequence>MAEKAQRSRGEGAPDALGDPPPPGVAIRRVALRLALVAAVVAALHWLLGWVETEAANGRLELAVPLVTGAILLLYALLLAVPFVPGVEIAVSLLLLRGAEVAPVVWAATTGGLALAFLAGRHVPPQSLAETLNDLRLRRAARLMLRVSALSPEERLDLLRDRLPARAGPLLLQARYLALALLINLPGNVVLGGGGGLALVAGLSGVFRTAPTLATIALAALPIPAAAWFFGTGALSAWG</sequence>
<accession>A0A365U6H8</accession>
<feature type="transmembrane region" description="Helical" evidence="2">
    <location>
        <begin position="30"/>
        <end position="50"/>
    </location>
</feature>
<dbReference type="RefSeq" id="WP_113290039.1">
    <property type="nucleotide sequence ID" value="NZ_QNTQ01000013.1"/>
</dbReference>
<dbReference type="Proteomes" id="UP000253370">
    <property type="component" value="Unassembled WGS sequence"/>
</dbReference>
<gene>
    <name evidence="3" type="ORF">DRV85_13700</name>
</gene>
<keyword evidence="2" id="KW-0812">Transmembrane</keyword>
<feature type="transmembrane region" description="Helical" evidence="2">
    <location>
        <begin position="213"/>
        <end position="238"/>
    </location>
</feature>
<feature type="compositionally biased region" description="Basic and acidic residues" evidence="1">
    <location>
        <begin position="1"/>
        <end position="12"/>
    </location>
</feature>
<feature type="transmembrane region" description="Helical" evidence="2">
    <location>
        <begin position="176"/>
        <end position="201"/>
    </location>
</feature>
<evidence type="ECO:0000256" key="1">
    <source>
        <dbReference type="SAM" id="MobiDB-lite"/>
    </source>
</evidence>
<keyword evidence="4" id="KW-1185">Reference proteome</keyword>
<protein>
    <recommendedName>
        <fullName evidence="5">TVP38/TMEM64 family membrane protein</fullName>
    </recommendedName>
</protein>
<feature type="region of interest" description="Disordered" evidence="1">
    <location>
        <begin position="1"/>
        <end position="20"/>
    </location>
</feature>
<evidence type="ECO:0000313" key="4">
    <source>
        <dbReference type="Proteomes" id="UP000253370"/>
    </source>
</evidence>
<comment type="caution">
    <text evidence="3">The sequence shown here is derived from an EMBL/GenBank/DDBJ whole genome shotgun (WGS) entry which is preliminary data.</text>
</comment>
<evidence type="ECO:0000313" key="3">
    <source>
        <dbReference type="EMBL" id="RBI84060.1"/>
    </source>
</evidence>
<keyword evidence="2" id="KW-1133">Transmembrane helix</keyword>
<keyword evidence="2" id="KW-0472">Membrane</keyword>
<reference evidence="3 4" key="1">
    <citation type="submission" date="2018-07" db="EMBL/GenBank/DDBJ databases">
        <title>Rhodosalinus sp. strain E84T genomic sequence and assembly.</title>
        <authorList>
            <person name="Liu Z.-W."/>
            <person name="Lu D.-C."/>
        </authorList>
    </citation>
    <scope>NUCLEOTIDE SEQUENCE [LARGE SCALE GENOMIC DNA]</scope>
    <source>
        <strain evidence="3 4">E84</strain>
    </source>
</reference>
<name>A0A365U6H8_9RHOB</name>